<feature type="compositionally biased region" description="Basic and acidic residues" evidence="1">
    <location>
        <begin position="146"/>
        <end position="158"/>
    </location>
</feature>
<dbReference type="Proteomes" id="UP001271007">
    <property type="component" value="Unassembled WGS sequence"/>
</dbReference>
<feature type="compositionally biased region" description="Polar residues" evidence="1">
    <location>
        <begin position="16"/>
        <end position="28"/>
    </location>
</feature>
<evidence type="ECO:0008006" key="4">
    <source>
        <dbReference type="Google" id="ProtNLM"/>
    </source>
</evidence>
<dbReference type="GO" id="GO:0008168">
    <property type="term" value="F:methyltransferase activity"/>
    <property type="evidence" value="ECO:0007669"/>
    <property type="project" value="TreeGrafter"/>
</dbReference>
<proteinExistence type="predicted"/>
<dbReference type="PANTHER" id="PTHR43591:SF102">
    <property type="entry name" value="S-ADENOSYL-L-METHIONINE-DEPENDENT METHYLTRANSFERASE"/>
    <property type="match status" value="1"/>
</dbReference>
<dbReference type="EMBL" id="JAWDJX010000013">
    <property type="protein sequence ID" value="KAK3054047.1"/>
    <property type="molecule type" value="Genomic_DNA"/>
</dbReference>
<feature type="compositionally biased region" description="Basic and acidic residues" evidence="1">
    <location>
        <begin position="32"/>
        <end position="44"/>
    </location>
</feature>
<sequence length="484" mass="54914">MAGDAGRQEDHARPTLNETQPLTDITNETVDDPPKTIPTEDNRDQPPPSNETATNKDKRRTTQEDQYRPATATPSLFTQHSVDSGIGDEDEVASGQHQHDAIDQQPNNTGGNDGQEAPLVTTGYEDLNTTQDQPGGQHGALAGEQLAREQDLVADVRRVPKRRRRRRRPSDTVSHKESMTTSLSESIWNYRQEHGRTYHAYKDGKYIFPNDEREADRLDLQHHLFRMTFAEHLYFAPLHQPKRALDVGTGTGIWAIEFADEFPDCQVTGIDLSPGQPNLVPPNCRFVVDDAEDLWLYEGKFDYIHARLMAGCFADWPTFFRQAYENLEPGGWLEIQDYGLPVKSADGTANGTDLMRWGELLCEAARALGRPMGSDCADHYLTWMADAGFVEIQQHMFMWPSNTWPKDPLMKQLGQWNQINILDGLEGFCLALLTRGLGWKKEEVDIFVARVSRDLKDKRIHAYFPMPVTYARKPYPGKVPFSMR</sequence>
<organism evidence="2 3">
    <name type="scientific">Extremus antarcticus</name>
    <dbReference type="NCBI Taxonomy" id="702011"/>
    <lineage>
        <taxon>Eukaryota</taxon>
        <taxon>Fungi</taxon>
        <taxon>Dikarya</taxon>
        <taxon>Ascomycota</taxon>
        <taxon>Pezizomycotina</taxon>
        <taxon>Dothideomycetes</taxon>
        <taxon>Dothideomycetidae</taxon>
        <taxon>Mycosphaerellales</taxon>
        <taxon>Extremaceae</taxon>
        <taxon>Extremus</taxon>
    </lineage>
</organism>
<gene>
    <name evidence="2" type="ORF">LTR09_004825</name>
</gene>
<reference evidence="2" key="1">
    <citation type="submission" date="2023-04" db="EMBL/GenBank/DDBJ databases">
        <title>Black Yeasts Isolated from many extreme environments.</title>
        <authorList>
            <person name="Coleine C."/>
            <person name="Stajich J.E."/>
            <person name="Selbmann L."/>
        </authorList>
    </citation>
    <scope>NUCLEOTIDE SEQUENCE</scope>
    <source>
        <strain evidence="2">CCFEE 5312</strain>
    </source>
</reference>
<dbReference type="AlphaFoldDB" id="A0AAJ0DHB2"/>
<evidence type="ECO:0000313" key="2">
    <source>
        <dbReference type="EMBL" id="KAK3054047.1"/>
    </source>
</evidence>
<feature type="region of interest" description="Disordered" evidence="1">
    <location>
        <begin position="144"/>
        <end position="183"/>
    </location>
</feature>
<dbReference type="InterPro" id="IPR029063">
    <property type="entry name" value="SAM-dependent_MTases_sf"/>
</dbReference>
<keyword evidence="3" id="KW-1185">Reference proteome</keyword>
<evidence type="ECO:0000256" key="1">
    <source>
        <dbReference type="SAM" id="MobiDB-lite"/>
    </source>
</evidence>
<feature type="region of interest" description="Disordered" evidence="1">
    <location>
        <begin position="1"/>
        <end position="119"/>
    </location>
</feature>
<comment type="caution">
    <text evidence="2">The sequence shown here is derived from an EMBL/GenBank/DDBJ whole genome shotgun (WGS) entry which is preliminary data.</text>
</comment>
<evidence type="ECO:0000313" key="3">
    <source>
        <dbReference type="Proteomes" id="UP001271007"/>
    </source>
</evidence>
<feature type="compositionally biased region" description="Polar residues" evidence="1">
    <location>
        <begin position="72"/>
        <end position="82"/>
    </location>
</feature>
<feature type="compositionally biased region" description="Basic and acidic residues" evidence="1">
    <location>
        <begin position="169"/>
        <end position="178"/>
    </location>
</feature>
<protein>
    <recommendedName>
        <fullName evidence="4">S-adenosyl-L-methionine-dependent methyltransferase</fullName>
    </recommendedName>
</protein>
<accession>A0AAJ0DHB2</accession>
<dbReference type="Pfam" id="PF13489">
    <property type="entry name" value="Methyltransf_23"/>
    <property type="match status" value="1"/>
</dbReference>
<feature type="compositionally biased region" description="Basic residues" evidence="1">
    <location>
        <begin position="159"/>
        <end position="168"/>
    </location>
</feature>
<dbReference type="CDD" id="cd02440">
    <property type="entry name" value="AdoMet_MTases"/>
    <property type="match status" value="1"/>
</dbReference>
<name>A0AAJ0DHB2_9PEZI</name>
<feature type="compositionally biased region" description="Basic and acidic residues" evidence="1">
    <location>
        <begin position="1"/>
        <end position="13"/>
    </location>
</feature>
<dbReference type="Gene3D" id="3.40.50.150">
    <property type="entry name" value="Vaccinia Virus protein VP39"/>
    <property type="match status" value="1"/>
</dbReference>
<dbReference type="PANTHER" id="PTHR43591">
    <property type="entry name" value="METHYLTRANSFERASE"/>
    <property type="match status" value="1"/>
</dbReference>
<feature type="compositionally biased region" description="Basic and acidic residues" evidence="1">
    <location>
        <begin position="54"/>
        <end position="67"/>
    </location>
</feature>
<dbReference type="SUPFAM" id="SSF53335">
    <property type="entry name" value="S-adenosyl-L-methionine-dependent methyltransferases"/>
    <property type="match status" value="1"/>
</dbReference>